<reference evidence="3" key="1">
    <citation type="journal article" date="2015" name="Genome Announc.">
        <title>Draft whole-genome sequence of the biocontrol agent Trichoderma harzianum T6776.</title>
        <authorList>
            <person name="Baroncelli R."/>
            <person name="Piaggeschi G."/>
            <person name="Fiorini L."/>
            <person name="Bertolini E."/>
            <person name="Zapparata A."/>
            <person name="Pe M.E."/>
            <person name="Sarrocco S."/>
            <person name="Vannacci G."/>
        </authorList>
    </citation>
    <scope>NUCLEOTIDE SEQUENCE [LARGE SCALE GENOMIC DNA]</scope>
    <source>
        <strain evidence="3">T6776</strain>
    </source>
</reference>
<dbReference type="OMA" id="WTPSNLC"/>
<evidence type="ECO:0000313" key="3">
    <source>
        <dbReference type="Proteomes" id="UP000034112"/>
    </source>
</evidence>
<dbReference type="EMBL" id="JOKZ01000035">
    <property type="protein sequence ID" value="KKP06012.1"/>
    <property type="molecule type" value="Genomic_DNA"/>
</dbReference>
<name>A0A0G0A115_TRIHA</name>
<evidence type="ECO:0000256" key="1">
    <source>
        <dbReference type="SAM" id="SignalP"/>
    </source>
</evidence>
<dbReference type="OrthoDB" id="2910287at2759"/>
<sequence length="122" mass="12780">MRSLTTAIIASSLLSLGVAADGVFVCPGPNWTPSNLCMDVQMTDGGCWTSPWETLGAIGPDSGWICSMWVEPGNCVATSGNLNSGGIEAPGQGDLQTWNDGHTGKPTGYWFTQARSVQCVRA</sequence>
<keyword evidence="1" id="KW-0732">Signal</keyword>
<feature type="signal peptide" evidence="1">
    <location>
        <begin position="1"/>
        <end position="20"/>
    </location>
</feature>
<evidence type="ECO:0000313" key="2">
    <source>
        <dbReference type="EMBL" id="KKP06012.1"/>
    </source>
</evidence>
<dbReference type="Proteomes" id="UP000034112">
    <property type="component" value="Unassembled WGS sequence"/>
</dbReference>
<protein>
    <submittedName>
        <fullName evidence="2">Uncharacterized protein</fullName>
    </submittedName>
</protein>
<gene>
    <name evidence="2" type="ORF">THAR02_01884</name>
</gene>
<feature type="chain" id="PRO_5005437385" evidence="1">
    <location>
        <begin position="21"/>
        <end position="122"/>
    </location>
</feature>
<proteinExistence type="predicted"/>
<organism evidence="2 3">
    <name type="scientific">Trichoderma harzianum</name>
    <name type="common">Hypocrea lixii</name>
    <dbReference type="NCBI Taxonomy" id="5544"/>
    <lineage>
        <taxon>Eukaryota</taxon>
        <taxon>Fungi</taxon>
        <taxon>Dikarya</taxon>
        <taxon>Ascomycota</taxon>
        <taxon>Pezizomycotina</taxon>
        <taxon>Sordariomycetes</taxon>
        <taxon>Hypocreomycetidae</taxon>
        <taxon>Hypocreales</taxon>
        <taxon>Hypocreaceae</taxon>
        <taxon>Trichoderma</taxon>
    </lineage>
</organism>
<accession>A0A0G0A115</accession>
<dbReference type="AlphaFoldDB" id="A0A0G0A115"/>
<comment type="caution">
    <text evidence="2">The sequence shown here is derived from an EMBL/GenBank/DDBJ whole genome shotgun (WGS) entry which is preliminary data.</text>
</comment>